<dbReference type="Proteomes" id="UP001066276">
    <property type="component" value="Chromosome 2_2"/>
</dbReference>
<comment type="caution">
    <text evidence="2">The sequence shown here is derived from an EMBL/GenBank/DDBJ whole genome shotgun (WGS) entry which is preliminary data.</text>
</comment>
<sequence length="72" mass="8421">MEITISTTEKKNMRNAGSSNPPPTLWWYINRTYPAFRLDYQAPEQKAGRTGGREGCEEWDKGHRARSNEDYR</sequence>
<dbReference type="EMBL" id="JANPWB010000004">
    <property type="protein sequence ID" value="KAJ1194984.1"/>
    <property type="molecule type" value="Genomic_DNA"/>
</dbReference>
<accession>A0AAV7V336</accession>
<evidence type="ECO:0000313" key="2">
    <source>
        <dbReference type="EMBL" id="KAJ1194984.1"/>
    </source>
</evidence>
<reference evidence="2" key="1">
    <citation type="journal article" date="2022" name="bioRxiv">
        <title>Sequencing and chromosome-scale assembly of the giantPleurodeles waltlgenome.</title>
        <authorList>
            <person name="Brown T."/>
            <person name="Elewa A."/>
            <person name="Iarovenko S."/>
            <person name="Subramanian E."/>
            <person name="Araus A.J."/>
            <person name="Petzold A."/>
            <person name="Susuki M."/>
            <person name="Suzuki K.-i.T."/>
            <person name="Hayashi T."/>
            <person name="Toyoda A."/>
            <person name="Oliveira C."/>
            <person name="Osipova E."/>
            <person name="Leigh N.D."/>
            <person name="Simon A."/>
            <person name="Yun M.H."/>
        </authorList>
    </citation>
    <scope>NUCLEOTIDE SEQUENCE</scope>
    <source>
        <strain evidence="2">20211129_DDA</strain>
        <tissue evidence="2">Liver</tissue>
    </source>
</reference>
<gene>
    <name evidence="2" type="ORF">NDU88_004268</name>
</gene>
<feature type="region of interest" description="Disordered" evidence="1">
    <location>
        <begin position="1"/>
        <end position="21"/>
    </location>
</feature>
<protein>
    <submittedName>
        <fullName evidence="2">Uncharacterized protein</fullName>
    </submittedName>
</protein>
<feature type="region of interest" description="Disordered" evidence="1">
    <location>
        <begin position="44"/>
        <end position="72"/>
    </location>
</feature>
<evidence type="ECO:0000313" key="3">
    <source>
        <dbReference type="Proteomes" id="UP001066276"/>
    </source>
</evidence>
<feature type="compositionally biased region" description="Basic and acidic residues" evidence="1">
    <location>
        <begin position="51"/>
        <end position="72"/>
    </location>
</feature>
<proteinExistence type="predicted"/>
<name>A0AAV7V336_PLEWA</name>
<keyword evidence="3" id="KW-1185">Reference proteome</keyword>
<evidence type="ECO:0000256" key="1">
    <source>
        <dbReference type="SAM" id="MobiDB-lite"/>
    </source>
</evidence>
<dbReference type="AlphaFoldDB" id="A0AAV7V336"/>
<organism evidence="2 3">
    <name type="scientific">Pleurodeles waltl</name>
    <name type="common">Iberian ribbed newt</name>
    <dbReference type="NCBI Taxonomy" id="8319"/>
    <lineage>
        <taxon>Eukaryota</taxon>
        <taxon>Metazoa</taxon>
        <taxon>Chordata</taxon>
        <taxon>Craniata</taxon>
        <taxon>Vertebrata</taxon>
        <taxon>Euteleostomi</taxon>
        <taxon>Amphibia</taxon>
        <taxon>Batrachia</taxon>
        <taxon>Caudata</taxon>
        <taxon>Salamandroidea</taxon>
        <taxon>Salamandridae</taxon>
        <taxon>Pleurodelinae</taxon>
        <taxon>Pleurodeles</taxon>
    </lineage>
</organism>